<protein>
    <submittedName>
        <fullName evidence="6">Bifunctional 4-hydroxy-2-oxoglutarate aldolase/2-dehydro-3-deoxy-phosphogluconate aldolase</fullName>
    </submittedName>
</protein>
<name>A0AAW6K644_9BACI</name>
<evidence type="ECO:0000256" key="4">
    <source>
        <dbReference type="ARBA" id="ARBA00023239"/>
    </source>
</evidence>
<dbReference type="EMBL" id="JARAFO010000004">
    <property type="protein sequence ID" value="MDE1451285.1"/>
    <property type="molecule type" value="Genomic_DNA"/>
</dbReference>
<dbReference type="SUPFAM" id="SSF51569">
    <property type="entry name" value="Aldolase"/>
    <property type="match status" value="1"/>
</dbReference>
<comment type="subunit">
    <text evidence="3">Homotrimer.</text>
</comment>
<comment type="similarity">
    <text evidence="2">Belongs to the KHG/KDPG aldolase family.</text>
</comment>
<dbReference type="RefSeq" id="WP_059230807.1">
    <property type="nucleotide sequence ID" value="NZ_AP025342.1"/>
</dbReference>
<comment type="caution">
    <text evidence="6">The sequence shown here is derived from an EMBL/GenBank/DDBJ whole genome shotgun (WGS) entry which is preliminary data.</text>
</comment>
<dbReference type="PANTHER" id="PTHR30246:SF1">
    <property type="entry name" value="2-DEHYDRO-3-DEOXY-6-PHOSPHOGALACTONATE ALDOLASE-RELATED"/>
    <property type="match status" value="1"/>
</dbReference>
<keyword evidence="5" id="KW-0119">Carbohydrate metabolism</keyword>
<accession>A0AAW6K644</accession>
<evidence type="ECO:0000313" key="7">
    <source>
        <dbReference type="Proteomes" id="UP001216709"/>
    </source>
</evidence>
<organism evidence="6 7">
    <name type="scientific">Bacillus paralicheniformis</name>
    <dbReference type="NCBI Taxonomy" id="1648923"/>
    <lineage>
        <taxon>Bacteria</taxon>
        <taxon>Bacillati</taxon>
        <taxon>Bacillota</taxon>
        <taxon>Bacilli</taxon>
        <taxon>Bacillales</taxon>
        <taxon>Bacillaceae</taxon>
        <taxon>Bacillus</taxon>
    </lineage>
</organism>
<dbReference type="AlphaFoldDB" id="A0AAW6K644"/>
<evidence type="ECO:0000256" key="2">
    <source>
        <dbReference type="ARBA" id="ARBA00006906"/>
    </source>
</evidence>
<dbReference type="Gene3D" id="3.20.20.70">
    <property type="entry name" value="Aldolase class I"/>
    <property type="match status" value="1"/>
</dbReference>
<dbReference type="NCBIfam" id="TIGR01182">
    <property type="entry name" value="eda"/>
    <property type="match status" value="1"/>
</dbReference>
<dbReference type="GO" id="GO:0016829">
    <property type="term" value="F:lyase activity"/>
    <property type="evidence" value="ECO:0007669"/>
    <property type="project" value="UniProtKB-KW"/>
</dbReference>
<dbReference type="CDD" id="cd00452">
    <property type="entry name" value="KDPG_aldolase"/>
    <property type="match status" value="1"/>
</dbReference>
<keyword evidence="4" id="KW-0456">Lyase</keyword>
<gene>
    <name evidence="6" type="ORF">PVN32_03740</name>
</gene>
<dbReference type="InterPro" id="IPR013785">
    <property type="entry name" value="Aldolase_TIM"/>
</dbReference>
<dbReference type="Pfam" id="PF01081">
    <property type="entry name" value="Aldolase"/>
    <property type="match status" value="1"/>
</dbReference>
<dbReference type="PANTHER" id="PTHR30246">
    <property type="entry name" value="2-KETO-3-DEOXY-6-PHOSPHOGLUCONATE ALDOLASE"/>
    <property type="match status" value="1"/>
</dbReference>
<evidence type="ECO:0000256" key="3">
    <source>
        <dbReference type="ARBA" id="ARBA00011233"/>
    </source>
</evidence>
<proteinExistence type="inferred from homology"/>
<dbReference type="InterPro" id="IPR000887">
    <property type="entry name" value="Aldlse_KDPG_KHG"/>
</dbReference>
<evidence type="ECO:0000313" key="6">
    <source>
        <dbReference type="EMBL" id="MDE1451285.1"/>
    </source>
</evidence>
<comment type="pathway">
    <text evidence="1">Carbohydrate acid metabolism.</text>
</comment>
<sequence>MEMSMIGKVQEQLAEAGLIAVVRAGDKEAAEEGIHRLIDKGITAIEITYTTPGASELIKKFAGKDGLLVGAGTVVESEQAREAAAAGAKFIVSPGFSEKLAEEAASLHTFFIPGVLTPSEIMEAVSKGFRVLKLFPGGTSGIPYMKNLAGPFPKVRFIPTGGIHPGDVEKWLDAGALAVGVGSQLNKVSEADLQRIFQRRVRQK</sequence>
<dbReference type="Proteomes" id="UP001216709">
    <property type="component" value="Unassembled WGS sequence"/>
</dbReference>
<evidence type="ECO:0000256" key="5">
    <source>
        <dbReference type="ARBA" id="ARBA00023277"/>
    </source>
</evidence>
<reference evidence="6" key="1">
    <citation type="submission" date="2022-12" db="EMBL/GenBank/DDBJ databases">
        <title>Draft Genome Sequences of Bacillus licheniformis and Bacillus paralicheniformis strains isolated from Irish skim milk powders.</title>
        <authorList>
            <person name="Lourenco A."/>
            <person name="Li F."/>
            <person name="Geraldine D."/>
            <person name="Tobin J.T."/>
            <person name="Butler F."/>
            <person name="Jordan K."/>
            <person name="Obrien T."/>
        </authorList>
    </citation>
    <scope>NUCLEOTIDE SEQUENCE</scope>
    <source>
        <strain evidence="6">3370</strain>
    </source>
</reference>
<evidence type="ECO:0000256" key="1">
    <source>
        <dbReference type="ARBA" id="ARBA00004761"/>
    </source>
</evidence>